<feature type="region of interest" description="Disordered" evidence="1">
    <location>
        <begin position="220"/>
        <end position="293"/>
    </location>
</feature>
<evidence type="ECO:0000313" key="3">
    <source>
        <dbReference type="Proteomes" id="UP000008063"/>
    </source>
</evidence>
<proteinExistence type="predicted"/>
<evidence type="ECO:0000256" key="1">
    <source>
        <dbReference type="SAM" id="MobiDB-lite"/>
    </source>
</evidence>
<feature type="compositionally biased region" description="Low complexity" evidence="1">
    <location>
        <begin position="150"/>
        <end position="164"/>
    </location>
</feature>
<dbReference type="InParanoid" id="F8PLI8"/>
<evidence type="ECO:0000313" key="2">
    <source>
        <dbReference type="EMBL" id="EGO02470.1"/>
    </source>
</evidence>
<dbReference type="HOGENOM" id="CLU_950478_0_0_1"/>
<gene>
    <name evidence="2" type="ORF">SERLA73DRAFT_69972</name>
</gene>
<feature type="compositionally biased region" description="Low complexity" evidence="1">
    <location>
        <begin position="244"/>
        <end position="253"/>
    </location>
</feature>
<accession>F8PLI8</accession>
<dbReference type="EMBL" id="GL945476">
    <property type="protein sequence ID" value="EGO02470.1"/>
    <property type="molecule type" value="Genomic_DNA"/>
</dbReference>
<protein>
    <submittedName>
        <fullName evidence="2">Uncharacterized protein</fullName>
    </submittedName>
</protein>
<name>F8PLI8_SERL3</name>
<sequence>MFFSTQEKIYTANKHIKKAIMYWPIVPVQRRGVEDLQRKSMEERCKQCRLDNSACTISRSKQTKKWRTSCGKCSQEKYKCGWDNDASLGSKSWKPVASEPEMPRALVATPNHPIKIGPPRGAPKLVYQPHGTTRTRFTIRVPPPSRAEIPAPAHHTPLPAACHSPPLPPSRRPPRVSHREPREMDANAIHPGPEIARMKEAIPSPAREVLDAVARLPLPSPSPLPICPREAVDAPPPDITLPRSNTPFEFPSSSFPPTPISPHSTPNPSRQDKMPLNIPETPHPSPGPPSLAF</sequence>
<feature type="compositionally biased region" description="Pro residues" evidence="1">
    <location>
        <begin position="281"/>
        <end position="293"/>
    </location>
</feature>
<dbReference type="Proteomes" id="UP000008063">
    <property type="component" value="Unassembled WGS sequence"/>
</dbReference>
<feature type="region of interest" description="Disordered" evidence="1">
    <location>
        <begin position="149"/>
        <end position="179"/>
    </location>
</feature>
<organism evidence="3">
    <name type="scientific">Serpula lacrymans var. lacrymans (strain S7.3)</name>
    <name type="common">Dry rot fungus</name>
    <dbReference type="NCBI Taxonomy" id="936435"/>
    <lineage>
        <taxon>Eukaryota</taxon>
        <taxon>Fungi</taxon>
        <taxon>Dikarya</taxon>
        <taxon>Basidiomycota</taxon>
        <taxon>Agaricomycotina</taxon>
        <taxon>Agaricomycetes</taxon>
        <taxon>Agaricomycetidae</taxon>
        <taxon>Boletales</taxon>
        <taxon>Coniophorineae</taxon>
        <taxon>Serpulaceae</taxon>
        <taxon>Serpula</taxon>
    </lineage>
</organism>
<keyword evidence="3" id="KW-1185">Reference proteome</keyword>
<dbReference type="AlphaFoldDB" id="F8PLI8"/>
<reference evidence="3" key="1">
    <citation type="journal article" date="2011" name="Science">
        <title>The plant cell wall-decomposing machinery underlies the functional diversity of forest fungi.</title>
        <authorList>
            <person name="Eastwood D.C."/>
            <person name="Floudas D."/>
            <person name="Binder M."/>
            <person name="Majcherczyk A."/>
            <person name="Schneider P."/>
            <person name="Aerts A."/>
            <person name="Asiegbu F.O."/>
            <person name="Baker S.E."/>
            <person name="Barry K."/>
            <person name="Bendiksby M."/>
            <person name="Blumentritt M."/>
            <person name="Coutinho P.M."/>
            <person name="Cullen D."/>
            <person name="de Vries R.P."/>
            <person name="Gathman A."/>
            <person name="Goodell B."/>
            <person name="Henrissat B."/>
            <person name="Ihrmark K."/>
            <person name="Kauserud H."/>
            <person name="Kohler A."/>
            <person name="LaButti K."/>
            <person name="Lapidus A."/>
            <person name="Lavin J.L."/>
            <person name="Lee Y.-H."/>
            <person name="Lindquist E."/>
            <person name="Lilly W."/>
            <person name="Lucas S."/>
            <person name="Morin E."/>
            <person name="Murat C."/>
            <person name="Oguiza J.A."/>
            <person name="Park J."/>
            <person name="Pisabarro A.G."/>
            <person name="Riley R."/>
            <person name="Rosling A."/>
            <person name="Salamov A."/>
            <person name="Schmidt O."/>
            <person name="Schmutz J."/>
            <person name="Skrede I."/>
            <person name="Stenlid J."/>
            <person name="Wiebenga A."/>
            <person name="Xie X."/>
            <person name="Kuees U."/>
            <person name="Hibbett D.S."/>
            <person name="Hoffmeister D."/>
            <person name="Hoegberg N."/>
            <person name="Martin F."/>
            <person name="Grigoriev I.V."/>
            <person name="Watkinson S.C."/>
        </authorList>
    </citation>
    <scope>NUCLEOTIDE SEQUENCE [LARGE SCALE GENOMIC DNA]</scope>
    <source>
        <strain evidence="3">strain S7.3</strain>
    </source>
</reference>